<keyword evidence="2" id="KW-0805">Transcription regulation</keyword>
<comment type="subunit">
    <text evidence="7">Tetramer of two alpha and two beta chains. Interacts with FACT subunit SUPT16H. Interacts with ATF7IP. Interacts with SND1. Part of TBP-based Pol II pre-initiation complex (PIC), in which Pol II core assembles with general transcription factors and other specific initiation factors including GTF2E1, GTF2E2, GTF2F1, GTF2F2, TCEA1, ERCC2, ERCC3, GTF2H2, GTF2H3, GTF2H4, GTF2H5, GTF2A1, GTF2A2, GTF2B and TBP; this large multi-subunit PIC complex mediates DNA unwinding and targets Pol II core to the transcription start site where the first phosphodiester bond forms.</text>
</comment>
<evidence type="ECO:0000256" key="4">
    <source>
        <dbReference type="ARBA" id="ARBA00023163"/>
    </source>
</evidence>
<gene>
    <name evidence="10" type="primary">GTF2E2</name>
</gene>
<dbReference type="GO" id="GO:0003677">
    <property type="term" value="F:DNA binding"/>
    <property type="evidence" value="ECO:0007669"/>
    <property type="project" value="UniProtKB-KW"/>
</dbReference>
<dbReference type="GeneTree" id="ENSGT00390000011749"/>
<dbReference type="Pfam" id="PF02186">
    <property type="entry name" value="TFIIE_beta"/>
    <property type="match status" value="1"/>
</dbReference>
<dbReference type="PANTHER" id="PTHR12716:SF8">
    <property type="entry name" value="TRANSCRIPTION INITIATION FACTOR IIE SUBUNIT BETA"/>
    <property type="match status" value="1"/>
</dbReference>
<keyword evidence="4" id="KW-0804">Transcription</keyword>
<evidence type="ECO:0000259" key="9">
    <source>
        <dbReference type="PROSITE" id="PS51351"/>
    </source>
</evidence>
<comment type="subcellular location">
    <subcellularLocation>
        <location evidence="1">Nucleus</location>
    </subcellularLocation>
</comment>
<reference evidence="10 11" key="1">
    <citation type="journal article" date="2009" name="Science">
        <title>Genome sequence, comparative analysis, and population genetics of the domestic horse.</title>
        <authorList>
            <consortium name="Broad Institute Genome Sequencing Platform"/>
            <consortium name="Broad Institute Whole Genome Assembly Team"/>
            <person name="Wade C.M."/>
            <person name="Giulotto E."/>
            <person name="Sigurdsson S."/>
            <person name="Zoli M."/>
            <person name="Gnerre S."/>
            <person name="Imsland F."/>
            <person name="Lear T.L."/>
            <person name="Adelson D.L."/>
            <person name="Bailey E."/>
            <person name="Bellone R.R."/>
            <person name="Bloecker H."/>
            <person name="Distl O."/>
            <person name="Edgar R.C."/>
            <person name="Garber M."/>
            <person name="Leeb T."/>
            <person name="Mauceli E."/>
            <person name="MacLeod J.N."/>
            <person name="Penedo M.C.T."/>
            <person name="Raison J.M."/>
            <person name="Sharpe T."/>
            <person name="Vogel J."/>
            <person name="Andersson L."/>
            <person name="Antczak D.F."/>
            <person name="Biagi T."/>
            <person name="Binns M.M."/>
            <person name="Chowdhary B.P."/>
            <person name="Coleman S.J."/>
            <person name="Della Valle G."/>
            <person name="Fryc S."/>
            <person name="Guerin G."/>
            <person name="Hasegawa T."/>
            <person name="Hill E.W."/>
            <person name="Jurka J."/>
            <person name="Kiialainen A."/>
            <person name="Lindgren G."/>
            <person name="Liu J."/>
            <person name="Magnani E."/>
            <person name="Mickelson J.R."/>
            <person name="Murray J."/>
            <person name="Nergadze S.G."/>
            <person name="Onofrio R."/>
            <person name="Pedroni S."/>
            <person name="Piras M.F."/>
            <person name="Raudsepp T."/>
            <person name="Rocchi M."/>
            <person name="Roeed K.H."/>
            <person name="Ryder O.A."/>
            <person name="Searle S."/>
            <person name="Skow L."/>
            <person name="Swinburne J.E."/>
            <person name="Syvaenen A.C."/>
            <person name="Tozaki T."/>
            <person name="Valberg S.J."/>
            <person name="Vaudin M."/>
            <person name="White J.R."/>
            <person name="Zody M.C."/>
            <person name="Lander E.S."/>
            <person name="Lindblad-Toh K."/>
        </authorList>
    </citation>
    <scope>NUCLEOTIDE SEQUENCE [LARGE SCALE GENOMIC DNA]</scope>
    <source>
        <strain evidence="10 11">Thoroughbred</strain>
    </source>
</reference>
<dbReference type="PROSITE" id="PS51351">
    <property type="entry name" value="TFIIE_BETA_C"/>
    <property type="match status" value="1"/>
</dbReference>
<evidence type="ECO:0000313" key="10">
    <source>
        <dbReference type="Ensembl" id="ENSECAP00000072125.1"/>
    </source>
</evidence>
<accession>A0A9L0SDN3</accession>
<evidence type="ECO:0000256" key="1">
    <source>
        <dbReference type="ARBA" id="ARBA00004123"/>
    </source>
</evidence>
<dbReference type="Pfam" id="PF18121">
    <property type="entry name" value="TFA2_Winged_2"/>
    <property type="match status" value="1"/>
</dbReference>
<dbReference type="FunFam" id="1.10.10.10:FF:000177">
    <property type="entry name" value="Transcription initiation factor IIE subunit beta"/>
    <property type="match status" value="1"/>
</dbReference>
<dbReference type="PANTHER" id="PTHR12716">
    <property type="entry name" value="TRANSCRIPTION INITIATION FACTOR IIE, BETA SUBUNIT"/>
    <property type="match status" value="1"/>
</dbReference>
<feature type="domain" description="TFIIE beta" evidence="9">
    <location>
        <begin position="65"/>
        <end position="145"/>
    </location>
</feature>
<dbReference type="AlphaFoldDB" id="A0A9L0SDN3"/>
<sequence length="333" mass="37653">MDPSLLRERELFKKRALSTPVVEKRSVSSESSSSSKKKKAKLEHGGSSGSKQNSDHSNGSFNLKALSGSSGYKFGVLAKIVNYMKTRHQRGDTHPLTLEEILDETQHLDIGLKQKQWLMTEALVNNPKIEVIDGKYAFKPKYNLKDKKALLRLLDKHDQRGLGGILLEDIEEGLPNSQKAVKALGDQILFVNRPDKKKILFFNDKSCQFSVDEGEEMEYTGIGMSRNFELLQWRELIVKGECQLLFFPRKAGRPQLHPFMYQTLNIDDCCLICNDAVRVPGPSATQCPAFACSCLASFVFIMKSQMCLFRPEEIILKPGFPSLKYYIACQHLL</sequence>
<comment type="function">
    <text evidence="6">Recruits TFIIH to the initiation complex and stimulates the RNA polymerase II C-terminal domain kinase and DNA-dependent ATPase activities of TFIIH. Both TFIIH and TFIIE are required for promoter clearance by RNA polymerase.</text>
</comment>
<dbReference type="InterPro" id="IPR036390">
    <property type="entry name" value="WH_DNA-bd_sf"/>
</dbReference>
<dbReference type="Gene3D" id="1.10.10.10">
    <property type="entry name" value="Winged helix-like DNA-binding domain superfamily/Winged helix DNA-binding domain"/>
    <property type="match status" value="1"/>
</dbReference>
<evidence type="ECO:0000256" key="8">
    <source>
        <dbReference type="SAM" id="MobiDB-lite"/>
    </source>
</evidence>
<feature type="compositionally biased region" description="Polar residues" evidence="8">
    <location>
        <begin position="49"/>
        <end position="61"/>
    </location>
</feature>
<dbReference type="InterPro" id="IPR040501">
    <property type="entry name" value="TFA2_Winged_2"/>
</dbReference>
<dbReference type="InterPro" id="IPR016656">
    <property type="entry name" value="TFIIE-bsu"/>
</dbReference>
<dbReference type="Ensembl" id="ENSECAT00000141761.1">
    <property type="protein sequence ID" value="ENSECAP00000072125.1"/>
    <property type="gene ID" value="ENSECAG00000017951.3"/>
</dbReference>
<feature type="region of interest" description="Disordered" evidence="8">
    <location>
        <begin position="17"/>
        <end position="62"/>
    </location>
</feature>
<organism evidence="10 11">
    <name type="scientific">Equus caballus</name>
    <name type="common">Horse</name>
    <dbReference type="NCBI Taxonomy" id="9796"/>
    <lineage>
        <taxon>Eukaryota</taxon>
        <taxon>Metazoa</taxon>
        <taxon>Chordata</taxon>
        <taxon>Craniata</taxon>
        <taxon>Vertebrata</taxon>
        <taxon>Euteleostomi</taxon>
        <taxon>Mammalia</taxon>
        <taxon>Eutheria</taxon>
        <taxon>Laurasiatheria</taxon>
        <taxon>Perissodactyla</taxon>
        <taxon>Equidae</taxon>
        <taxon>Equus</taxon>
    </lineage>
</organism>
<evidence type="ECO:0000313" key="11">
    <source>
        <dbReference type="Proteomes" id="UP000002281"/>
    </source>
</evidence>
<evidence type="ECO:0000256" key="7">
    <source>
        <dbReference type="ARBA" id="ARBA00061817"/>
    </source>
</evidence>
<protein>
    <submittedName>
        <fullName evidence="10">Ral transcription factor IIE subunit 2</fullName>
    </submittedName>
</protein>
<keyword evidence="11" id="KW-1185">Reference proteome</keyword>
<evidence type="ECO:0000256" key="6">
    <source>
        <dbReference type="ARBA" id="ARBA00025581"/>
    </source>
</evidence>
<dbReference type="SUPFAM" id="SSF46785">
    <property type="entry name" value="Winged helix' DNA-binding domain"/>
    <property type="match status" value="1"/>
</dbReference>
<dbReference type="InterPro" id="IPR036388">
    <property type="entry name" value="WH-like_DNA-bd_sf"/>
</dbReference>
<reference evidence="10" key="2">
    <citation type="submission" date="2025-08" db="UniProtKB">
        <authorList>
            <consortium name="Ensembl"/>
        </authorList>
    </citation>
    <scope>IDENTIFICATION</scope>
    <source>
        <strain evidence="10">Thoroughbred</strain>
    </source>
</reference>
<proteinExistence type="predicted"/>
<dbReference type="GO" id="GO:0006367">
    <property type="term" value="P:transcription initiation at RNA polymerase II promoter"/>
    <property type="evidence" value="ECO:0007669"/>
    <property type="project" value="InterPro"/>
</dbReference>
<evidence type="ECO:0000256" key="5">
    <source>
        <dbReference type="ARBA" id="ARBA00023242"/>
    </source>
</evidence>
<dbReference type="InterPro" id="IPR003166">
    <property type="entry name" value="TFIIE_bsu_DNA-bd"/>
</dbReference>
<keyword evidence="3" id="KW-0238">DNA-binding</keyword>
<keyword evidence="5" id="KW-0539">Nucleus</keyword>
<evidence type="ECO:0000256" key="3">
    <source>
        <dbReference type="ARBA" id="ARBA00023125"/>
    </source>
</evidence>
<name>A0A9L0SDN3_HORSE</name>
<dbReference type="Proteomes" id="UP000002281">
    <property type="component" value="Chromosome 27"/>
</dbReference>
<evidence type="ECO:0000256" key="2">
    <source>
        <dbReference type="ARBA" id="ARBA00023015"/>
    </source>
</evidence>
<dbReference type="GO" id="GO:0005673">
    <property type="term" value="C:transcription factor TFIIE complex"/>
    <property type="evidence" value="ECO:0007669"/>
    <property type="project" value="InterPro"/>
</dbReference>
<dbReference type="CDD" id="cd07977">
    <property type="entry name" value="TFIIE_beta_winged_helix"/>
    <property type="match status" value="1"/>
</dbReference>
<reference evidence="10" key="3">
    <citation type="submission" date="2025-09" db="UniProtKB">
        <authorList>
            <consortium name="Ensembl"/>
        </authorList>
    </citation>
    <scope>IDENTIFICATION</scope>
    <source>
        <strain evidence="10">Thoroughbred</strain>
    </source>
</reference>